<keyword evidence="1" id="KW-0812">Transmembrane</keyword>
<gene>
    <name evidence="3" type="ORF">WJX72_004362</name>
</gene>
<evidence type="ECO:0000313" key="3">
    <source>
        <dbReference type="EMBL" id="KAK9805182.1"/>
    </source>
</evidence>
<feature type="signal peptide" evidence="2">
    <location>
        <begin position="1"/>
        <end position="17"/>
    </location>
</feature>
<organism evidence="3 4">
    <name type="scientific">[Myrmecia] bisecta</name>
    <dbReference type="NCBI Taxonomy" id="41462"/>
    <lineage>
        <taxon>Eukaryota</taxon>
        <taxon>Viridiplantae</taxon>
        <taxon>Chlorophyta</taxon>
        <taxon>core chlorophytes</taxon>
        <taxon>Trebouxiophyceae</taxon>
        <taxon>Trebouxiales</taxon>
        <taxon>Trebouxiaceae</taxon>
        <taxon>Myrmecia</taxon>
    </lineage>
</organism>
<feature type="chain" id="PRO_5043833660" evidence="2">
    <location>
        <begin position="18"/>
        <end position="387"/>
    </location>
</feature>
<evidence type="ECO:0000256" key="2">
    <source>
        <dbReference type="SAM" id="SignalP"/>
    </source>
</evidence>
<dbReference type="EMBL" id="JALJOR010000016">
    <property type="protein sequence ID" value="KAK9805182.1"/>
    <property type="molecule type" value="Genomic_DNA"/>
</dbReference>
<proteinExistence type="predicted"/>
<protein>
    <submittedName>
        <fullName evidence="3">Uncharacterized protein</fullName>
    </submittedName>
</protein>
<dbReference type="Proteomes" id="UP001489004">
    <property type="component" value="Unassembled WGS sequence"/>
</dbReference>
<comment type="caution">
    <text evidence="3">The sequence shown here is derived from an EMBL/GenBank/DDBJ whole genome shotgun (WGS) entry which is preliminary data.</text>
</comment>
<keyword evidence="1" id="KW-1133">Transmembrane helix</keyword>
<name>A0AAW1PAX2_9CHLO</name>
<reference evidence="3 4" key="1">
    <citation type="journal article" date="2024" name="Nat. Commun.">
        <title>Phylogenomics reveals the evolutionary origins of lichenization in chlorophyte algae.</title>
        <authorList>
            <person name="Puginier C."/>
            <person name="Libourel C."/>
            <person name="Otte J."/>
            <person name="Skaloud P."/>
            <person name="Haon M."/>
            <person name="Grisel S."/>
            <person name="Petersen M."/>
            <person name="Berrin J.G."/>
            <person name="Delaux P.M."/>
            <person name="Dal Grande F."/>
            <person name="Keller J."/>
        </authorList>
    </citation>
    <scope>NUCLEOTIDE SEQUENCE [LARGE SCALE GENOMIC DNA]</scope>
    <source>
        <strain evidence="3 4">SAG 2043</strain>
    </source>
</reference>
<dbReference type="AlphaFoldDB" id="A0AAW1PAX2"/>
<keyword evidence="1" id="KW-0472">Membrane</keyword>
<accession>A0AAW1PAX2</accession>
<evidence type="ECO:0000256" key="1">
    <source>
        <dbReference type="SAM" id="Phobius"/>
    </source>
</evidence>
<feature type="transmembrane region" description="Helical" evidence="1">
    <location>
        <begin position="295"/>
        <end position="315"/>
    </location>
</feature>
<sequence>MMWKLALVLVALAVVQADTFTLAYEEAVDVLDLHSETVYLVDKASARPRIVGMVQSYEAQREGAPAFTSLFSSGASQSGWTMWMDDQMDLLESLHSVLFGAPPCNVRMSQLEDYADSFTDAPYSALLAHMAKSRFGPAVLSVYAQQAQADDDVDDDVDQTSDSSAVLAGPTALPGWGTSEAQLQTLRATYALPAFLLDDGQDTSSDASSASELSDVAAAEVQLAVASGIQFPVTASVSGSKSASERMKFPVTASVSGSGSASEQMNLLGEASLFKQGRPEDIDWGFQGDDGCVNWGMVVFVVLSAACCAVWFSLLRSWCRFCRAEKQILAAKEASMQQNPLLAPLMHESIMVEDIKGLQAVEVASEHVPASGVEYVSIAYAPLKSEV</sequence>
<keyword evidence="4" id="KW-1185">Reference proteome</keyword>
<evidence type="ECO:0000313" key="4">
    <source>
        <dbReference type="Proteomes" id="UP001489004"/>
    </source>
</evidence>
<keyword evidence="2" id="KW-0732">Signal</keyword>